<dbReference type="Proteomes" id="UP001519308">
    <property type="component" value="Unassembled WGS sequence"/>
</dbReference>
<proteinExistence type="predicted"/>
<reference evidence="1 2" key="1">
    <citation type="submission" date="2021-03" db="EMBL/GenBank/DDBJ databases">
        <title>Genomic Encyclopedia of Type Strains, Phase IV (KMG-IV): sequencing the most valuable type-strain genomes for metagenomic binning, comparative biology and taxonomic classification.</title>
        <authorList>
            <person name="Goeker M."/>
        </authorList>
    </citation>
    <scope>NUCLEOTIDE SEQUENCE [LARGE SCALE GENOMIC DNA]</scope>
    <source>
        <strain evidence="1 2">DSM 28650</strain>
    </source>
</reference>
<evidence type="ECO:0000313" key="1">
    <source>
        <dbReference type="EMBL" id="MBP2024396.1"/>
    </source>
</evidence>
<accession>A0ABS4KAW5</accession>
<organism evidence="1 2">
    <name type="scientific">Clostridium punense</name>
    <dbReference type="NCBI Taxonomy" id="1054297"/>
    <lineage>
        <taxon>Bacteria</taxon>
        <taxon>Bacillati</taxon>
        <taxon>Bacillota</taxon>
        <taxon>Clostridia</taxon>
        <taxon>Eubacteriales</taxon>
        <taxon>Clostridiaceae</taxon>
        <taxon>Clostridium</taxon>
    </lineage>
</organism>
<keyword evidence="2" id="KW-1185">Reference proteome</keyword>
<dbReference type="EMBL" id="JAGGLL010000068">
    <property type="protein sequence ID" value="MBP2024396.1"/>
    <property type="molecule type" value="Genomic_DNA"/>
</dbReference>
<gene>
    <name evidence="1" type="ORF">J2Z44_004265</name>
</gene>
<evidence type="ECO:0000313" key="2">
    <source>
        <dbReference type="Proteomes" id="UP001519308"/>
    </source>
</evidence>
<sequence length="58" mass="6758">MYFFVILFHNCAGLIEENIIKNCIKLNERNKPNHFDEIFNATKVELILNPSASGEKEF</sequence>
<comment type="caution">
    <text evidence="1">The sequence shown here is derived from an EMBL/GenBank/DDBJ whole genome shotgun (WGS) entry which is preliminary data.</text>
</comment>
<name>A0ABS4KAW5_9CLOT</name>
<protein>
    <submittedName>
        <fullName evidence="1">Uncharacterized protein</fullName>
    </submittedName>
</protein>